<keyword evidence="2" id="KW-1185">Reference proteome</keyword>
<accession>A0A8K0NFX1</accession>
<gene>
    <name evidence="1" type="ORF">E4U42_007902</name>
</gene>
<evidence type="ECO:0000313" key="1">
    <source>
        <dbReference type="EMBL" id="KAG5915819.1"/>
    </source>
</evidence>
<name>A0A8K0NFX1_9HYPO</name>
<dbReference type="EMBL" id="SRPY01000946">
    <property type="protein sequence ID" value="KAG5915819.1"/>
    <property type="molecule type" value="Genomic_DNA"/>
</dbReference>
<dbReference type="Proteomes" id="UP000811619">
    <property type="component" value="Unassembled WGS sequence"/>
</dbReference>
<proteinExistence type="predicted"/>
<sequence length="105" mass="11388">MKTPLPLCTCRNGRIERGEVEIDALSRASFVKLSIDRSTIKAESAGKVNSMTGKRGIRGKLEEEKTVSDVTAKLGSILLNASLAIVIWDTHPVNDTVMPTLMPAH</sequence>
<comment type="caution">
    <text evidence="1">The sequence shown here is derived from an EMBL/GenBank/DDBJ whole genome shotgun (WGS) entry which is preliminary data.</text>
</comment>
<organism evidence="1 2">
    <name type="scientific">Claviceps africana</name>
    <dbReference type="NCBI Taxonomy" id="83212"/>
    <lineage>
        <taxon>Eukaryota</taxon>
        <taxon>Fungi</taxon>
        <taxon>Dikarya</taxon>
        <taxon>Ascomycota</taxon>
        <taxon>Pezizomycotina</taxon>
        <taxon>Sordariomycetes</taxon>
        <taxon>Hypocreomycetidae</taxon>
        <taxon>Hypocreales</taxon>
        <taxon>Clavicipitaceae</taxon>
        <taxon>Claviceps</taxon>
    </lineage>
</organism>
<evidence type="ECO:0000313" key="2">
    <source>
        <dbReference type="Proteomes" id="UP000811619"/>
    </source>
</evidence>
<reference evidence="1" key="1">
    <citation type="journal article" date="2020" name="bioRxiv">
        <title>Whole genome comparisons of ergot fungi reveals the divergence and evolution of species within the genus Claviceps are the result of varying mechanisms driving genome evolution and host range expansion.</title>
        <authorList>
            <person name="Wyka S.A."/>
            <person name="Mondo S.J."/>
            <person name="Liu M."/>
            <person name="Dettman J."/>
            <person name="Nalam V."/>
            <person name="Broders K.D."/>
        </authorList>
    </citation>
    <scope>NUCLEOTIDE SEQUENCE</scope>
    <source>
        <strain evidence="1">CCC 489</strain>
    </source>
</reference>
<dbReference type="AlphaFoldDB" id="A0A8K0NFX1"/>
<protein>
    <submittedName>
        <fullName evidence="1">Uncharacterized protein</fullName>
    </submittedName>
</protein>